<proteinExistence type="predicted"/>
<sequence length="328" mass="38080">MKVEKNHIIVPFLLLFTTSLLVFLSLFVFKNPDLDAYIAILNSSNKFSFNIEPATFFLATFANFLGRVFLLDPIIFFYFQYIFLIQLFIFFGFYNLSKNKFILTGFLLVLWLFVYGVLHCLIQIRFGLANAIFLYAFSLLYKERKNITTFVLGVAAFFTHYSSGLAIFSLFLIRLRSVLFNKTSYIIVHGFFITFLLLFKIGSVFSILPSFMFARISGYIDNVDIDQISNISIYMSFVCYFILIVSPKLNDEKLNALKYYGALGFLPYFIVPELEIIVRLGVAFQYLLLPYLILTFKFKKVVFITTLPLLVFFGYKVFSSINTFLGYL</sequence>
<dbReference type="EMBL" id="SGSQ01000012">
    <property type="protein sequence ID" value="RZG46419.1"/>
    <property type="molecule type" value="Genomic_DNA"/>
</dbReference>
<accession>A0A4Q7AIV6</accession>
<keyword evidence="1" id="KW-0472">Membrane</keyword>
<organism evidence="2 3">
    <name type="scientific">Acinetobacter wuhouensis</name>
    <dbReference type="NCBI Taxonomy" id="1879050"/>
    <lineage>
        <taxon>Bacteria</taxon>
        <taxon>Pseudomonadati</taxon>
        <taxon>Pseudomonadota</taxon>
        <taxon>Gammaproteobacteria</taxon>
        <taxon>Moraxellales</taxon>
        <taxon>Moraxellaceae</taxon>
        <taxon>Acinetobacter</taxon>
    </lineage>
</organism>
<dbReference type="RefSeq" id="WP_130168467.1">
    <property type="nucleotide sequence ID" value="NZ_SGSQ01000012.1"/>
</dbReference>
<feature type="transmembrane region" description="Helical" evidence="1">
    <location>
        <begin position="75"/>
        <end position="94"/>
    </location>
</feature>
<feature type="transmembrane region" description="Helical" evidence="1">
    <location>
        <begin position="101"/>
        <end position="118"/>
    </location>
</feature>
<evidence type="ECO:0000313" key="3">
    <source>
        <dbReference type="Proteomes" id="UP000293863"/>
    </source>
</evidence>
<feature type="transmembrane region" description="Helical" evidence="1">
    <location>
        <begin position="301"/>
        <end position="318"/>
    </location>
</feature>
<feature type="transmembrane region" description="Helical" evidence="1">
    <location>
        <begin position="228"/>
        <end position="245"/>
    </location>
</feature>
<feature type="transmembrane region" description="Helical" evidence="1">
    <location>
        <begin position="185"/>
        <end position="208"/>
    </location>
</feature>
<protein>
    <recommendedName>
        <fullName evidence="4">EpsG family protein</fullName>
    </recommendedName>
</protein>
<reference evidence="2 3" key="1">
    <citation type="submission" date="2019-02" db="EMBL/GenBank/DDBJ databases">
        <title>The Batch Genome Submission of Acinetobacter spp. strains.</title>
        <authorList>
            <person name="Qin J."/>
            <person name="Hu Y."/>
            <person name="Ye H."/>
            <person name="Wei L."/>
            <person name="Feng Y."/>
            <person name="Zong Z."/>
        </authorList>
    </citation>
    <scope>NUCLEOTIDE SEQUENCE [LARGE SCALE GENOMIC DNA]</scope>
    <source>
        <strain evidence="2 3">WCHAW060049</strain>
    </source>
</reference>
<evidence type="ECO:0000313" key="2">
    <source>
        <dbReference type="EMBL" id="RZG46419.1"/>
    </source>
</evidence>
<feature type="transmembrane region" description="Helical" evidence="1">
    <location>
        <begin position="124"/>
        <end position="141"/>
    </location>
</feature>
<name>A0A4Q7AIV6_9GAMM</name>
<gene>
    <name evidence="2" type="ORF">EXU28_08980</name>
</gene>
<keyword evidence="1" id="KW-0812">Transmembrane</keyword>
<evidence type="ECO:0000256" key="1">
    <source>
        <dbReference type="SAM" id="Phobius"/>
    </source>
</evidence>
<keyword evidence="3" id="KW-1185">Reference proteome</keyword>
<feature type="transmembrane region" description="Helical" evidence="1">
    <location>
        <begin position="265"/>
        <end position="289"/>
    </location>
</feature>
<comment type="caution">
    <text evidence="2">The sequence shown here is derived from an EMBL/GenBank/DDBJ whole genome shotgun (WGS) entry which is preliminary data.</text>
</comment>
<feature type="transmembrane region" description="Helical" evidence="1">
    <location>
        <begin position="150"/>
        <end position="173"/>
    </location>
</feature>
<feature type="transmembrane region" description="Helical" evidence="1">
    <location>
        <begin position="6"/>
        <end position="29"/>
    </location>
</feature>
<dbReference type="Pfam" id="PF14897">
    <property type="entry name" value="EpsG"/>
    <property type="match status" value="1"/>
</dbReference>
<dbReference type="InterPro" id="IPR049458">
    <property type="entry name" value="EpsG-like"/>
</dbReference>
<dbReference type="Proteomes" id="UP000293863">
    <property type="component" value="Unassembled WGS sequence"/>
</dbReference>
<keyword evidence="1" id="KW-1133">Transmembrane helix</keyword>
<dbReference type="AlphaFoldDB" id="A0A4Q7AIV6"/>
<evidence type="ECO:0008006" key="4">
    <source>
        <dbReference type="Google" id="ProtNLM"/>
    </source>
</evidence>